<dbReference type="EMBL" id="JAEAOA010000313">
    <property type="protein sequence ID" value="KAK3592415.1"/>
    <property type="molecule type" value="Genomic_DNA"/>
</dbReference>
<organism evidence="2 3">
    <name type="scientific">Potamilus streckersoni</name>
    <dbReference type="NCBI Taxonomy" id="2493646"/>
    <lineage>
        <taxon>Eukaryota</taxon>
        <taxon>Metazoa</taxon>
        <taxon>Spiralia</taxon>
        <taxon>Lophotrochozoa</taxon>
        <taxon>Mollusca</taxon>
        <taxon>Bivalvia</taxon>
        <taxon>Autobranchia</taxon>
        <taxon>Heteroconchia</taxon>
        <taxon>Palaeoheterodonta</taxon>
        <taxon>Unionida</taxon>
        <taxon>Unionoidea</taxon>
        <taxon>Unionidae</taxon>
        <taxon>Ambleminae</taxon>
        <taxon>Lampsilini</taxon>
        <taxon>Potamilus</taxon>
    </lineage>
</organism>
<gene>
    <name evidence="2" type="ORF">CHS0354_004040</name>
</gene>
<dbReference type="Proteomes" id="UP001195483">
    <property type="component" value="Unassembled WGS sequence"/>
</dbReference>
<name>A0AAE0SI81_9BIVA</name>
<evidence type="ECO:0000313" key="2">
    <source>
        <dbReference type="EMBL" id="KAK3592415.1"/>
    </source>
</evidence>
<proteinExistence type="predicted"/>
<evidence type="ECO:0000313" key="3">
    <source>
        <dbReference type="Proteomes" id="UP001195483"/>
    </source>
</evidence>
<accession>A0AAE0SI81</accession>
<comment type="caution">
    <text evidence="2">The sequence shown here is derived from an EMBL/GenBank/DDBJ whole genome shotgun (WGS) entry which is preliminary data.</text>
</comment>
<feature type="region of interest" description="Disordered" evidence="1">
    <location>
        <begin position="56"/>
        <end position="77"/>
    </location>
</feature>
<sequence length="103" mass="12030">MPKRGKWKNIANGSQVWGKAPQKSKFQQLKETVTDMFNFKQRAKYGTYEEENLPGEIPQATIAGDPNAKRKKSKKKKNTKTLPFWCNYIAWGRKYCFICFMTT</sequence>
<reference evidence="2" key="3">
    <citation type="submission" date="2023-05" db="EMBL/GenBank/DDBJ databases">
        <authorList>
            <person name="Smith C.H."/>
        </authorList>
    </citation>
    <scope>NUCLEOTIDE SEQUENCE</scope>
    <source>
        <strain evidence="2">CHS0354</strain>
        <tissue evidence="2">Mantle</tissue>
    </source>
</reference>
<reference evidence="2" key="2">
    <citation type="journal article" date="2021" name="Genome Biol. Evol.">
        <title>Developing a high-quality reference genome for a parasitic bivalve with doubly uniparental inheritance (Bivalvia: Unionida).</title>
        <authorList>
            <person name="Smith C.H."/>
        </authorList>
    </citation>
    <scope>NUCLEOTIDE SEQUENCE</scope>
    <source>
        <strain evidence="2">CHS0354</strain>
        <tissue evidence="2">Mantle</tissue>
    </source>
</reference>
<reference evidence="2" key="1">
    <citation type="journal article" date="2021" name="Genome Biol. Evol.">
        <title>A High-Quality Reference Genome for a Parasitic Bivalve with Doubly Uniparental Inheritance (Bivalvia: Unionida).</title>
        <authorList>
            <person name="Smith C.H."/>
        </authorList>
    </citation>
    <scope>NUCLEOTIDE SEQUENCE</scope>
    <source>
        <strain evidence="2">CHS0354</strain>
    </source>
</reference>
<dbReference type="AlphaFoldDB" id="A0AAE0SI81"/>
<evidence type="ECO:0000256" key="1">
    <source>
        <dbReference type="SAM" id="MobiDB-lite"/>
    </source>
</evidence>
<keyword evidence="3" id="KW-1185">Reference proteome</keyword>
<protein>
    <submittedName>
        <fullName evidence="2">Uncharacterized protein</fullName>
    </submittedName>
</protein>